<dbReference type="InterPro" id="IPR036188">
    <property type="entry name" value="FAD/NAD-bd_sf"/>
</dbReference>
<dbReference type="Pfam" id="PF00996">
    <property type="entry name" value="GDI"/>
    <property type="match status" value="2"/>
</dbReference>
<dbReference type="PRINTS" id="PR00891">
    <property type="entry name" value="RABGDIREP"/>
</dbReference>
<gene>
    <name evidence="7" type="ORF">DEO72_LG4g2169</name>
</gene>
<dbReference type="Gene3D" id="1.10.405.10">
    <property type="entry name" value="Guanine Nucleotide Dissociation Inhibitor, domain 1"/>
    <property type="match status" value="1"/>
</dbReference>
<protein>
    <recommendedName>
        <fullName evidence="5">Rab escort protein 1</fullName>
    </recommendedName>
</protein>
<dbReference type="Gene3D" id="3.50.50.60">
    <property type="entry name" value="FAD/NAD(P)-binding domain"/>
    <property type="match status" value="1"/>
</dbReference>
<dbReference type="OrthoDB" id="9446342at2759"/>
<dbReference type="Gramene" id="Vigun02g113700.1.v1.2">
    <property type="protein sequence ID" value="Vigun02g113700.1.v1.2"/>
    <property type="gene ID" value="Vigun02g113700.v1.2"/>
</dbReference>
<proteinExistence type="inferred from homology"/>
<sequence>MSESQDLLSYPPIDPVNFDLIIVGTGLSESIVAAAASAAGKTILHLDPNSFYGSHFASLSFLDFTSYLTSPNPLPAAVTTTDSEDVVVDLLHQPICSDAEISCYDEYSFLCENSRKFNIDLGGPRALFSADRTVDLLLKSGAAQYLEFKGIDESFVYEPNGGLANVPDSRGAIFRDKKLSLKEKNQLMRFFKLVQQHLDDTQEEKISEEDMEIPFVSFLEKMKLPPKIKSILLYAIALVDYDQDSNEVCKDLLKTKDGIDCLAQYSSSVGRFPNAPGALLYPIYGEGELPQAFCRRAAVKGCIYVLRMPVVSLLMDKATGLYKGVRLASGQDLYSQQLILDPSFTIPSPLSLSPRDFPCERLQMWSQRDIKGMVARGICITRSSIKPAVTNCSVVYPPRSLYPEQMTSIKSLQIGPNLAVCPEGTFILYFSTLCNNADEGKNLLKAAMNALLTLPVSGNTESVSSVQSDSEDTKPIVLWSALYIQKLIVSNFELISSSSTPDGNLNYNDLLDAAEKLFRQMFPNEEFFPKVTTSPEEPTDEDDNGLTLDS</sequence>
<evidence type="ECO:0000313" key="7">
    <source>
        <dbReference type="EMBL" id="QCD91205.1"/>
    </source>
</evidence>
<dbReference type="AlphaFoldDB" id="A0A4D6LRT3"/>
<dbReference type="GO" id="GO:0006886">
    <property type="term" value="P:intracellular protein transport"/>
    <property type="evidence" value="ECO:0007669"/>
    <property type="project" value="InterPro"/>
</dbReference>
<accession>A0A4D6LRT3</accession>
<dbReference type="InterPro" id="IPR018203">
    <property type="entry name" value="GDP_dissociation_inhibitor"/>
</dbReference>
<dbReference type="EMBL" id="CP039348">
    <property type="protein sequence ID" value="QCD91205.1"/>
    <property type="molecule type" value="Genomic_DNA"/>
</dbReference>
<dbReference type="PIRSF" id="PIRSF016550">
    <property type="entry name" value="Rab_ger_ger_transf_A_euk"/>
    <property type="match status" value="1"/>
</dbReference>
<organism evidence="7 8">
    <name type="scientific">Vigna unguiculata</name>
    <name type="common">Cowpea</name>
    <dbReference type="NCBI Taxonomy" id="3917"/>
    <lineage>
        <taxon>Eukaryota</taxon>
        <taxon>Viridiplantae</taxon>
        <taxon>Streptophyta</taxon>
        <taxon>Embryophyta</taxon>
        <taxon>Tracheophyta</taxon>
        <taxon>Spermatophyta</taxon>
        <taxon>Magnoliopsida</taxon>
        <taxon>eudicotyledons</taxon>
        <taxon>Gunneridae</taxon>
        <taxon>Pentapetalae</taxon>
        <taxon>rosids</taxon>
        <taxon>fabids</taxon>
        <taxon>Fabales</taxon>
        <taxon>Fabaceae</taxon>
        <taxon>Papilionoideae</taxon>
        <taxon>50 kb inversion clade</taxon>
        <taxon>NPAAA clade</taxon>
        <taxon>indigoferoid/millettioid clade</taxon>
        <taxon>Phaseoleae</taxon>
        <taxon>Vigna</taxon>
    </lineage>
</organism>
<dbReference type="Gene3D" id="3.30.519.10">
    <property type="entry name" value="Guanine Nucleotide Dissociation Inhibitor, domain 2"/>
    <property type="match status" value="1"/>
</dbReference>
<dbReference type="GO" id="GO:0005634">
    <property type="term" value="C:nucleus"/>
    <property type="evidence" value="ECO:0007669"/>
    <property type="project" value="TreeGrafter"/>
</dbReference>
<dbReference type="PANTHER" id="PTHR11787:SF4">
    <property type="entry name" value="CHM, RAB ESCORT PROTEIN 1"/>
    <property type="match status" value="1"/>
</dbReference>
<dbReference type="FunFam" id="1.10.405.10:FF:000008">
    <property type="entry name" value="Rab proteins geranylgeranyltransferase component"/>
    <property type="match status" value="1"/>
</dbReference>
<dbReference type="GO" id="GO:0005096">
    <property type="term" value="F:GTPase activator activity"/>
    <property type="evidence" value="ECO:0007669"/>
    <property type="project" value="UniProtKB-UniRule"/>
</dbReference>
<name>A0A4D6LRT3_VIGUN</name>
<keyword evidence="3 5" id="KW-0343">GTPase activation</keyword>
<dbReference type="GO" id="GO:0005092">
    <property type="term" value="F:GDP-dissociation inhibitor activity"/>
    <property type="evidence" value="ECO:0007669"/>
    <property type="project" value="InterPro"/>
</dbReference>
<dbReference type="GO" id="GO:0005968">
    <property type="term" value="C:Rab-protein geranylgeranyltransferase complex"/>
    <property type="evidence" value="ECO:0007669"/>
    <property type="project" value="UniProtKB-UniRule"/>
</dbReference>
<feature type="region of interest" description="Disordered" evidence="6">
    <location>
        <begin position="528"/>
        <end position="550"/>
    </location>
</feature>
<evidence type="ECO:0000313" key="8">
    <source>
        <dbReference type="Proteomes" id="UP000501690"/>
    </source>
</evidence>
<dbReference type="GO" id="GO:0007264">
    <property type="term" value="P:small GTPase-mediated signal transduction"/>
    <property type="evidence" value="ECO:0007669"/>
    <property type="project" value="UniProtKB-UniRule"/>
</dbReference>
<comment type="subcellular location">
    <subcellularLocation>
        <location evidence="1 5">Cytoplasm</location>
    </subcellularLocation>
</comment>
<evidence type="ECO:0000256" key="2">
    <source>
        <dbReference type="ARBA" id="ARBA00005593"/>
    </source>
</evidence>
<dbReference type="GO" id="GO:0016192">
    <property type="term" value="P:vesicle-mediated transport"/>
    <property type="evidence" value="ECO:0007669"/>
    <property type="project" value="TreeGrafter"/>
</dbReference>
<evidence type="ECO:0000256" key="4">
    <source>
        <dbReference type="ARBA" id="ARBA00022490"/>
    </source>
</evidence>
<dbReference type="Proteomes" id="UP000501690">
    <property type="component" value="Linkage Group LG4"/>
</dbReference>
<keyword evidence="4 5" id="KW-0963">Cytoplasm</keyword>
<reference evidence="7 8" key="1">
    <citation type="submission" date="2019-04" db="EMBL/GenBank/DDBJ databases">
        <title>An improved genome assembly and genetic linkage map for asparagus bean, Vigna unguiculata ssp. sesquipedialis.</title>
        <authorList>
            <person name="Xia Q."/>
            <person name="Zhang R."/>
            <person name="Dong Y."/>
        </authorList>
    </citation>
    <scope>NUCLEOTIDE SEQUENCE [LARGE SCALE GENOMIC DNA]</scope>
    <source>
        <tissue evidence="7">Leaf</tissue>
    </source>
</reference>
<dbReference type="InterPro" id="IPR001738">
    <property type="entry name" value="Rab_escort"/>
</dbReference>
<evidence type="ECO:0000256" key="6">
    <source>
        <dbReference type="SAM" id="MobiDB-lite"/>
    </source>
</evidence>
<evidence type="ECO:0000256" key="1">
    <source>
        <dbReference type="ARBA" id="ARBA00004496"/>
    </source>
</evidence>
<dbReference type="GO" id="GO:0005829">
    <property type="term" value="C:cytosol"/>
    <property type="evidence" value="ECO:0007669"/>
    <property type="project" value="TreeGrafter"/>
</dbReference>
<comment type="function">
    <text evidence="5">Substrate-binding subunit of the Rab geranylgeranyltransferase (GGTase) complex. Binds unprenylated Rab proteins.</text>
</comment>
<evidence type="ECO:0000256" key="3">
    <source>
        <dbReference type="ARBA" id="ARBA00022468"/>
    </source>
</evidence>
<keyword evidence="8" id="KW-1185">Reference proteome</keyword>
<comment type="similarity">
    <text evidence="2 5">Belongs to the Rab GDI family.</text>
</comment>
<dbReference type="SUPFAM" id="SSF51905">
    <property type="entry name" value="FAD/NAD(P)-binding domain"/>
    <property type="match status" value="1"/>
</dbReference>
<dbReference type="SUPFAM" id="SSF54373">
    <property type="entry name" value="FAD-linked reductases, C-terminal domain"/>
    <property type="match status" value="1"/>
</dbReference>
<dbReference type="PANTHER" id="PTHR11787">
    <property type="entry name" value="RAB GDP-DISSOCIATION INHIBITOR"/>
    <property type="match status" value="1"/>
</dbReference>
<evidence type="ECO:0000256" key="5">
    <source>
        <dbReference type="PIRNR" id="PIRNR016550"/>
    </source>
</evidence>